<name>X1L7X4_9ZZZZ</name>
<evidence type="ECO:0000313" key="1">
    <source>
        <dbReference type="EMBL" id="GAH98494.1"/>
    </source>
</evidence>
<evidence type="ECO:0008006" key="2">
    <source>
        <dbReference type="Google" id="ProtNLM"/>
    </source>
</evidence>
<proteinExistence type="predicted"/>
<gene>
    <name evidence="1" type="ORF">S06H3_07414</name>
</gene>
<dbReference type="EMBL" id="BARV01003004">
    <property type="protein sequence ID" value="GAH98494.1"/>
    <property type="molecule type" value="Genomic_DNA"/>
</dbReference>
<dbReference type="AlphaFoldDB" id="X1L7X4"/>
<feature type="non-terminal residue" evidence="1">
    <location>
        <position position="1"/>
    </location>
</feature>
<organism evidence="1">
    <name type="scientific">marine sediment metagenome</name>
    <dbReference type="NCBI Taxonomy" id="412755"/>
    <lineage>
        <taxon>unclassified sequences</taxon>
        <taxon>metagenomes</taxon>
        <taxon>ecological metagenomes</taxon>
    </lineage>
</organism>
<comment type="caution">
    <text evidence="1">The sequence shown here is derived from an EMBL/GenBank/DDBJ whole genome shotgun (WGS) entry which is preliminary data.</text>
</comment>
<sequence length="76" mass="8350">VCGRLLCCLAYESEQYHIMKEKLPKQGQRVSTPLGVASVVGGNPIKETVLVELESQATVELPLSEITIEEQPPKKD</sequence>
<protein>
    <recommendedName>
        <fullName evidence="2">PSP1 C-terminal domain-containing protein</fullName>
    </recommendedName>
</protein>
<reference evidence="1" key="1">
    <citation type="journal article" date="2014" name="Front. Microbiol.">
        <title>High frequency of phylogenetically diverse reductive dehalogenase-homologous genes in deep subseafloor sedimentary metagenomes.</title>
        <authorList>
            <person name="Kawai M."/>
            <person name="Futagami T."/>
            <person name="Toyoda A."/>
            <person name="Takaki Y."/>
            <person name="Nishi S."/>
            <person name="Hori S."/>
            <person name="Arai W."/>
            <person name="Tsubouchi T."/>
            <person name="Morono Y."/>
            <person name="Uchiyama I."/>
            <person name="Ito T."/>
            <person name="Fujiyama A."/>
            <person name="Inagaki F."/>
            <person name="Takami H."/>
        </authorList>
    </citation>
    <scope>NUCLEOTIDE SEQUENCE</scope>
    <source>
        <strain evidence="1">Expedition CK06-06</strain>
    </source>
</reference>
<accession>X1L7X4</accession>